<evidence type="ECO:0000313" key="3">
    <source>
        <dbReference type="EMBL" id="GGQ98832.1"/>
    </source>
</evidence>
<dbReference type="RefSeq" id="WP_189088325.1">
    <property type="nucleotide sequence ID" value="NZ_BMQL01000003.1"/>
</dbReference>
<reference evidence="3" key="1">
    <citation type="journal article" date="2014" name="Int. J. Syst. Evol. Microbiol.">
        <title>Complete genome sequence of Corynebacterium casei LMG S-19264T (=DSM 44701T), isolated from a smear-ripened cheese.</title>
        <authorList>
            <consortium name="US DOE Joint Genome Institute (JGI-PGF)"/>
            <person name="Walter F."/>
            <person name="Albersmeier A."/>
            <person name="Kalinowski J."/>
            <person name="Ruckert C."/>
        </authorList>
    </citation>
    <scope>NUCLEOTIDE SEQUENCE</scope>
    <source>
        <strain evidence="3">JCM 31311</strain>
    </source>
</reference>
<keyword evidence="3" id="KW-0503">Monooxygenase</keyword>
<feature type="region of interest" description="Disordered" evidence="1">
    <location>
        <begin position="96"/>
        <end position="118"/>
    </location>
</feature>
<dbReference type="PANTHER" id="PTHR34474">
    <property type="entry name" value="SIGNAL TRANSDUCTION PROTEIN TRAP"/>
    <property type="match status" value="1"/>
</dbReference>
<keyword evidence="4" id="KW-1185">Reference proteome</keyword>
<gene>
    <name evidence="3" type="ORF">GCM10008957_09130</name>
</gene>
<dbReference type="EMBL" id="BMQL01000003">
    <property type="protein sequence ID" value="GGQ98832.1"/>
    <property type="molecule type" value="Genomic_DNA"/>
</dbReference>
<reference evidence="3" key="2">
    <citation type="submission" date="2020-09" db="EMBL/GenBank/DDBJ databases">
        <authorList>
            <person name="Sun Q."/>
            <person name="Ohkuma M."/>
        </authorList>
    </citation>
    <scope>NUCLEOTIDE SEQUENCE</scope>
    <source>
        <strain evidence="3">JCM 31311</strain>
    </source>
</reference>
<accession>A0A918F3U3</accession>
<dbReference type="PROSITE" id="PS51725">
    <property type="entry name" value="ABM"/>
    <property type="match status" value="1"/>
</dbReference>
<evidence type="ECO:0000259" key="2">
    <source>
        <dbReference type="PROSITE" id="PS51725"/>
    </source>
</evidence>
<feature type="compositionally biased region" description="Basic and acidic residues" evidence="1">
    <location>
        <begin position="96"/>
        <end position="112"/>
    </location>
</feature>
<dbReference type="PANTHER" id="PTHR34474:SF2">
    <property type="entry name" value="SIGNAL TRANSDUCTION PROTEIN TRAP"/>
    <property type="match status" value="1"/>
</dbReference>
<dbReference type="GO" id="GO:0004497">
    <property type="term" value="F:monooxygenase activity"/>
    <property type="evidence" value="ECO:0007669"/>
    <property type="project" value="UniProtKB-KW"/>
</dbReference>
<organism evidence="3 4">
    <name type="scientific">Deinococcus ruber</name>
    <dbReference type="NCBI Taxonomy" id="1848197"/>
    <lineage>
        <taxon>Bacteria</taxon>
        <taxon>Thermotogati</taxon>
        <taxon>Deinococcota</taxon>
        <taxon>Deinococci</taxon>
        <taxon>Deinococcales</taxon>
        <taxon>Deinococcaceae</taxon>
        <taxon>Deinococcus</taxon>
    </lineage>
</organism>
<dbReference type="InterPro" id="IPR007138">
    <property type="entry name" value="ABM_dom"/>
</dbReference>
<feature type="domain" description="ABM" evidence="2">
    <location>
        <begin position="2"/>
        <end position="94"/>
    </location>
</feature>
<dbReference type="AlphaFoldDB" id="A0A918F3U3"/>
<protein>
    <submittedName>
        <fullName evidence="3">Antibiotic biosynthesis monooxygenase</fullName>
    </submittedName>
</protein>
<comment type="caution">
    <text evidence="3">The sequence shown here is derived from an EMBL/GenBank/DDBJ whole genome shotgun (WGS) entry which is preliminary data.</text>
</comment>
<dbReference type="Pfam" id="PF03992">
    <property type="entry name" value="ABM"/>
    <property type="match status" value="1"/>
</dbReference>
<dbReference type="InterPro" id="IPR011008">
    <property type="entry name" value="Dimeric_a/b-barrel"/>
</dbReference>
<dbReference type="InterPro" id="IPR050404">
    <property type="entry name" value="Heme-degrading_MO"/>
</dbReference>
<sequence length="118" mass="13303">MITVMNRIFVNPDHADAFEERFLNRARMVDQMPGFISNQVLRPVAPSDPYIVLTVWNSREDFDAWTTSEAFTQGHARSGTLPKEAFSGPNKLELHEVLQDSSRPDLTPEPRGKPLGGH</sequence>
<evidence type="ECO:0000256" key="1">
    <source>
        <dbReference type="SAM" id="MobiDB-lite"/>
    </source>
</evidence>
<proteinExistence type="predicted"/>
<name>A0A918F3U3_9DEIO</name>
<dbReference type="Gene3D" id="3.30.70.100">
    <property type="match status" value="1"/>
</dbReference>
<dbReference type="SUPFAM" id="SSF54909">
    <property type="entry name" value="Dimeric alpha+beta barrel"/>
    <property type="match status" value="1"/>
</dbReference>
<evidence type="ECO:0000313" key="4">
    <source>
        <dbReference type="Proteomes" id="UP000603865"/>
    </source>
</evidence>
<keyword evidence="3" id="KW-0560">Oxidoreductase</keyword>
<dbReference type="Proteomes" id="UP000603865">
    <property type="component" value="Unassembled WGS sequence"/>
</dbReference>